<name>A0A645IKX5_9ZZZZ</name>
<dbReference type="EMBL" id="VSSQ01117553">
    <property type="protein sequence ID" value="MPN51941.1"/>
    <property type="molecule type" value="Genomic_DNA"/>
</dbReference>
<sequence>MSDHEIVESVAAMQILWSDSADGMGRIKGDKVLQALICRIPLKSTVHNFLAEFDDPFQRNVSRTWRLRPVKNH</sequence>
<accession>A0A645IKX5</accession>
<dbReference type="AlphaFoldDB" id="A0A645IKX5"/>
<protein>
    <submittedName>
        <fullName evidence="1">Uncharacterized protein</fullName>
    </submittedName>
</protein>
<reference evidence="1" key="1">
    <citation type="submission" date="2019-08" db="EMBL/GenBank/DDBJ databases">
        <authorList>
            <person name="Kucharzyk K."/>
            <person name="Murdoch R.W."/>
            <person name="Higgins S."/>
            <person name="Loffler F."/>
        </authorList>
    </citation>
    <scope>NUCLEOTIDE SEQUENCE</scope>
</reference>
<proteinExistence type="predicted"/>
<gene>
    <name evidence="1" type="ORF">SDC9_199592</name>
</gene>
<organism evidence="1">
    <name type="scientific">bioreactor metagenome</name>
    <dbReference type="NCBI Taxonomy" id="1076179"/>
    <lineage>
        <taxon>unclassified sequences</taxon>
        <taxon>metagenomes</taxon>
        <taxon>ecological metagenomes</taxon>
    </lineage>
</organism>
<evidence type="ECO:0000313" key="1">
    <source>
        <dbReference type="EMBL" id="MPN51941.1"/>
    </source>
</evidence>
<comment type="caution">
    <text evidence="1">The sequence shown here is derived from an EMBL/GenBank/DDBJ whole genome shotgun (WGS) entry which is preliminary data.</text>
</comment>